<dbReference type="SUPFAM" id="SSF50729">
    <property type="entry name" value="PH domain-like"/>
    <property type="match status" value="1"/>
</dbReference>
<accession>A0AA39I9X9</accession>
<evidence type="ECO:0000259" key="2">
    <source>
        <dbReference type="SMART" id="SM00462"/>
    </source>
</evidence>
<dbReference type="SMART" id="SM00462">
    <property type="entry name" value="PTB"/>
    <property type="match status" value="1"/>
</dbReference>
<feature type="region of interest" description="Disordered" evidence="1">
    <location>
        <begin position="395"/>
        <end position="461"/>
    </location>
</feature>
<dbReference type="PANTHER" id="PTHR21219">
    <property type="entry name" value="FI19613P1"/>
    <property type="match status" value="1"/>
</dbReference>
<dbReference type="EMBL" id="JAUCMV010000002">
    <property type="protein sequence ID" value="KAK0419429.1"/>
    <property type="molecule type" value="Genomic_DNA"/>
</dbReference>
<reference evidence="3" key="1">
    <citation type="submission" date="2023-06" db="EMBL/GenBank/DDBJ databases">
        <title>Genomic analysis of the entomopathogenic nematode Steinernema hermaphroditum.</title>
        <authorList>
            <person name="Schwarz E.M."/>
            <person name="Heppert J.K."/>
            <person name="Baniya A."/>
            <person name="Schwartz H.T."/>
            <person name="Tan C.-H."/>
            <person name="Antoshechkin I."/>
            <person name="Sternberg P.W."/>
            <person name="Goodrich-Blair H."/>
            <person name="Dillman A.R."/>
        </authorList>
    </citation>
    <scope>NUCLEOTIDE SEQUENCE</scope>
    <source>
        <strain evidence="3">PS9179</strain>
        <tissue evidence="3">Whole animal</tissue>
    </source>
</reference>
<feature type="domain" description="PID" evidence="2">
    <location>
        <begin position="2"/>
        <end position="166"/>
    </location>
</feature>
<feature type="compositionally biased region" description="Low complexity" evidence="1">
    <location>
        <begin position="539"/>
        <end position="554"/>
    </location>
</feature>
<feature type="compositionally biased region" description="Polar residues" evidence="1">
    <location>
        <begin position="583"/>
        <end position="605"/>
    </location>
</feature>
<dbReference type="Proteomes" id="UP001175271">
    <property type="component" value="Unassembled WGS sequence"/>
</dbReference>
<feature type="region of interest" description="Disordered" evidence="1">
    <location>
        <begin position="473"/>
        <end position="605"/>
    </location>
</feature>
<dbReference type="InterPro" id="IPR006020">
    <property type="entry name" value="PTB/PI_dom"/>
</dbReference>
<evidence type="ECO:0000313" key="4">
    <source>
        <dbReference type="Proteomes" id="UP001175271"/>
    </source>
</evidence>
<dbReference type="AlphaFoldDB" id="A0AA39I9X9"/>
<dbReference type="PANTHER" id="PTHR21219:SF3">
    <property type="entry name" value="FI19613P1"/>
    <property type="match status" value="1"/>
</dbReference>
<protein>
    <recommendedName>
        <fullName evidence="2">PID domain-containing protein</fullName>
    </recommendedName>
</protein>
<sequence>MTSLCRCRVLYIGSSVPTITKDGLQGIQQPLLDRYPVNENTETKGIDSWLSVYSNGLLIEYVEGDRKTETAFFPVTSLHYCAAVRYADVRGYAIEGGGVRFLPLDSPFAQMPDSQHPPIFAAIFRRTHGVKVLECHAFICTNEKAANALVKCCFFAYTDTMILKDKRVPGLKAIKEASRSGTPTDESPVVEREHIEEEFKEEDIDWSDKAIGKQTWQRRQQSGEYDTASISSSMLNKNRMVISKKNKGKQRESHSEVDEQEGALVPYLADGYPMRGKFGSQPDVREPEIYEPPSIYGTAGAYERVSPGGMAPGPRGPFPPPFYRGPFPPHPMMMMRPPPPGMMPPPPHMMMRPPPPHMVPPPHPMMMRPPPRFPPFGMMPPPGMMPPRMFMPPFGPPPHMGHPDGSRSPEPGSGPIITGPESIYDTFPRRGVPYEEPVYMPSGGSPRMPPQASYKPGSFSPEHYDSYYETYRRHRAPEKRREEDVDEASWDATAESTYDQTGIYRKPHLNEKAFGTTISRQMRAESTGAPNEDEVTHQSPSSSTGPAASPSLGGRDSATVITTKAEVSRPETPPADYDIGHLSLNSTPNGPKTSTPHSQQRTAVF</sequence>
<name>A0AA39I9X9_9BILA</name>
<keyword evidence="4" id="KW-1185">Reference proteome</keyword>
<comment type="caution">
    <text evidence="3">The sequence shown here is derived from an EMBL/GenBank/DDBJ whole genome shotgun (WGS) entry which is preliminary data.</text>
</comment>
<evidence type="ECO:0000313" key="3">
    <source>
        <dbReference type="EMBL" id="KAK0419429.1"/>
    </source>
</evidence>
<proteinExistence type="predicted"/>
<organism evidence="3 4">
    <name type="scientific">Steinernema hermaphroditum</name>
    <dbReference type="NCBI Taxonomy" id="289476"/>
    <lineage>
        <taxon>Eukaryota</taxon>
        <taxon>Metazoa</taxon>
        <taxon>Ecdysozoa</taxon>
        <taxon>Nematoda</taxon>
        <taxon>Chromadorea</taxon>
        <taxon>Rhabditida</taxon>
        <taxon>Tylenchina</taxon>
        <taxon>Panagrolaimomorpha</taxon>
        <taxon>Strongyloidoidea</taxon>
        <taxon>Steinernematidae</taxon>
        <taxon>Steinernema</taxon>
    </lineage>
</organism>
<gene>
    <name evidence="3" type="ORF">QR680_014140</name>
</gene>
<evidence type="ECO:0000256" key="1">
    <source>
        <dbReference type="SAM" id="MobiDB-lite"/>
    </source>
</evidence>